<keyword evidence="2" id="KW-1185">Reference proteome</keyword>
<gene>
    <name evidence="1" type="ORF">NDU88_005156</name>
</gene>
<evidence type="ECO:0000313" key="1">
    <source>
        <dbReference type="EMBL" id="KAJ1100067.1"/>
    </source>
</evidence>
<dbReference type="AlphaFoldDB" id="A0AAV7MC33"/>
<organism evidence="1 2">
    <name type="scientific">Pleurodeles waltl</name>
    <name type="common">Iberian ribbed newt</name>
    <dbReference type="NCBI Taxonomy" id="8319"/>
    <lineage>
        <taxon>Eukaryota</taxon>
        <taxon>Metazoa</taxon>
        <taxon>Chordata</taxon>
        <taxon>Craniata</taxon>
        <taxon>Vertebrata</taxon>
        <taxon>Euteleostomi</taxon>
        <taxon>Amphibia</taxon>
        <taxon>Batrachia</taxon>
        <taxon>Caudata</taxon>
        <taxon>Salamandroidea</taxon>
        <taxon>Salamandridae</taxon>
        <taxon>Pleurodelinae</taxon>
        <taxon>Pleurodeles</taxon>
    </lineage>
</organism>
<dbReference type="Proteomes" id="UP001066276">
    <property type="component" value="Chromosome 10"/>
</dbReference>
<comment type="caution">
    <text evidence="1">The sequence shown here is derived from an EMBL/GenBank/DDBJ whole genome shotgun (WGS) entry which is preliminary data.</text>
</comment>
<reference evidence="1" key="1">
    <citation type="journal article" date="2022" name="bioRxiv">
        <title>Sequencing and chromosome-scale assembly of the giantPleurodeles waltlgenome.</title>
        <authorList>
            <person name="Brown T."/>
            <person name="Elewa A."/>
            <person name="Iarovenko S."/>
            <person name="Subramanian E."/>
            <person name="Araus A.J."/>
            <person name="Petzold A."/>
            <person name="Susuki M."/>
            <person name="Suzuki K.-i.T."/>
            <person name="Hayashi T."/>
            <person name="Toyoda A."/>
            <person name="Oliveira C."/>
            <person name="Osipova E."/>
            <person name="Leigh N.D."/>
            <person name="Simon A."/>
            <person name="Yun M.H."/>
        </authorList>
    </citation>
    <scope>NUCLEOTIDE SEQUENCE</scope>
    <source>
        <strain evidence="1">20211129_DDA</strain>
        <tissue evidence="1">Liver</tissue>
    </source>
</reference>
<proteinExistence type="predicted"/>
<sequence>MTKIYVAVDGRDIIGWKDLAKLGIVLRPGFDNPISLGEMPIVVSEISVPVTNISESFTKKYPEVFADVIGVVKGFEHCIKLKDGAVPVSHKKRNYDSRKNVSEVMVNVNDWVLIKKPCRVSKGASRYSLPVKVVRVTKSAVLLEGKGWWNKNSIIPISSSQADIFKQVYAGREDEEDASSSAAFIDSSTNDKMSNHALNDSNCQARTSCHSLEREDGPAVSSSSVLCPVPEILRTRSHRLVKLPSKYNDYLLK</sequence>
<dbReference type="EMBL" id="JANPWB010000014">
    <property type="protein sequence ID" value="KAJ1100067.1"/>
    <property type="molecule type" value="Genomic_DNA"/>
</dbReference>
<protein>
    <submittedName>
        <fullName evidence="1">Uncharacterized protein</fullName>
    </submittedName>
</protein>
<name>A0AAV7MC33_PLEWA</name>
<evidence type="ECO:0000313" key="2">
    <source>
        <dbReference type="Proteomes" id="UP001066276"/>
    </source>
</evidence>
<accession>A0AAV7MC33</accession>